<name>A0ABQ0BFF5_9FIRM</name>
<protein>
    <submittedName>
        <fullName evidence="1">Uncharacterized protein</fullName>
    </submittedName>
</protein>
<comment type="caution">
    <text evidence="1">The sequence shown here is derived from an EMBL/GenBank/DDBJ whole genome shotgun (WGS) entry which is preliminary data.</text>
</comment>
<dbReference type="Proteomes" id="UP001600943">
    <property type="component" value="Unassembled WGS sequence"/>
</dbReference>
<sequence>MHDDVIVSYNMDFSNKTLEMYTYNEKYNKKGKFIASDVLTYFFESVLESNIILDIDECKIESFFMENLVQLEKMKNHCWPIPYQVIQELKDFLVINDYKYIKIVSAYGLFGWILAKKYEIK</sequence>
<evidence type="ECO:0000313" key="1">
    <source>
        <dbReference type="EMBL" id="GAA6410190.1"/>
    </source>
</evidence>
<proteinExistence type="predicted"/>
<dbReference type="RefSeq" id="WP_257414807.1">
    <property type="nucleotide sequence ID" value="NZ_BAABYW010000001.1"/>
</dbReference>
<evidence type="ECO:0000313" key="2">
    <source>
        <dbReference type="Proteomes" id="UP001600943"/>
    </source>
</evidence>
<accession>A0ABQ0BFF5</accession>
<dbReference type="EMBL" id="BAABYW010000001">
    <property type="protein sequence ID" value="GAA6410190.1"/>
    <property type="molecule type" value="Genomic_DNA"/>
</dbReference>
<gene>
    <name evidence="1" type="ORF">K040078D81_43070</name>
</gene>
<organism evidence="1 2">
    <name type="scientific">Blautia hominis</name>
    <dbReference type="NCBI Taxonomy" id="2025493"/>
    <lineage>
        <taxon>Bacteria</taxon>
        <taxon>Bacillati</taxon>
        <taxon>Bacillota</taxon>
        <taxon>Clostridia</taxon>
        <taxon>Lachnospirales</taxon>
        <taxon>Lachnospiraceae</taxon>
        <taxon>Blautia</taxon>
    </lineage>
</organism>
<reference evidence="1 2" key="1">
    <citation type="submission" date="2024-04" db="EMBL/GenBank/DDBJ databases">
        <title>Defined microbial consortia suppress multidrug-resistant proinflammatory Enterobacteriaceae via ecological control.</title>
        <authorList>
            <person name="Furuichi M."/>
            <person name="Kawaguchi T."/>
            <person name="Pust M."/>
            <person name="Yasuma K."/>
            <person name="Plichta D."/>
            <person name="Hasegawa N."/>
            <person name="Ohya T."/>
            <person name="Bhattarai S."/>
            <person name="Sasajima S."/>
            <person name="Aoto Y."/>
            <person name="Tuganbaev T."/>
            <person name="Yaginuma M."/>
            <person name="Ueda M."/>
            <person name="Okahashi N."/>
            <person name="Amafuji K."/>
            <person name="Kiridooshi Y."/>
            <person name="Sugita K."/>
            <person name="Strazar M."/>
            <person name="Skelly A."/>
            <person name="Suda W."/>
            <person name="Hattori M."/>
            <person name="Nakamoto N."/>
            <person name="Caballero S."/>
            <person name="Norman J."/>
            <person name="Olle B."/>
            <person name="Tanoue T."/>
            <person name="Arita M."/>
            <person name="Bucci V."/>
            <person name="Atarashi K."/>
            <person name="Xavier R."/>
            <person name="Honda K."/>
        </authorList>
    </citation>
    <scope>NUCLEOTIDE SEQUENCE [LARGE SCALE GENOMIC DNA]</scope>
    <source>
        <strain evidence="2">k04-0078-D8-1</strain>
    </source>
</reference>
<keyword evidence="2" id="KW-1185">Reference proteome</keyword>